<organism evidence="1 2">
    <name type="scientific">Polyangium jinanense</name>
    <dbReference type="NCBI Taxonomy" id="2829994"/>
    <lineage>
        <taxon>Bacteria</taxon>
        <taxon>Pseudomonadati</taxon>
        <taxon>Myxococcota</taxon>
        <taxon>Polyangia</taxon>
        <taxon>Polyangiales</taxon>
        <taxon>Polyangiaceae</taxon>
        <taxon>Polyangium</taxon>
    </lineage>
</organism>
<sequence>MKREEVHRLWAPDDATWSAWVKPVLFAYLVEDPEPKALPSPPSWIEARIVAPIHAHAQAAPGGEHTYRSAPRRQDTAVILDLPGAAGVRVGAALGRHGFRPVPLYNAIPAPEGVIAYAETMQSLVDAASSLSGLAQDAPPAFLLDQRRMGKGVLLEPGKYDNRSFVFPNDFPSVKTLARAGIRRAALVQREADHPAADLAPILRSWQEQGIEILHVRTDVNGPAEVLRVARPGLFESVGQWFDRMGLRRRRDGTFGGVIPERSSGG</sequence>
<dbReference type="EMBL" id="JAGTJJ010000046">
    <property type="protein sequence ID" value="MDC3986977.1"/>
    <property type="molecule type" value="Genomic_DNA"/>
</dbReference>
<protein>
    <submittedName>
        <fullName evidence="1">Uncharacterized protein</fullName>
    </submittedName>
</protein>
<comment type="caution">
    <text evidence="1">The sequence shown here is derived from an EMBL/GenBank/DDBJ whole genome shotgun (WGS) entry which is preliminary data.</text>
</comment>
<dbReference type="Proteomes" id="UP001151081">
    <property type="component" value="Unassembled WGS sequence"/>
</dbReference>
<name>A0A9X4AY99_9BACT</name>
<dbReference type="AlphaFoldDB" id="A0A9X4AY99"/>
<proteinExistence type="predicted"/>
<evidence type="ECO:0000313" key="1">
    <source>
        <dbReference type="EMBL" id="MDC3986977.1"/>
    </source>
</evidence>
<gene>
    <name evidence="1" type="ORF">KEG57_41295</name>
</gene>
<accession>A0A9X4AY99</accession>
<keyword evidence="2" id="KW-1185">Reference proteome</keyword>
<evidence type="ECO:0000313" key="2">
    <source>
        <dbReference type="Proteomes" id="UP001151081"/>
    </source>
</evidence>
<reference evidence="1 2" key="1">
    <citation type="submission" date="2021-04" db="EMBL/GenBank/DDBJ databases">
        <title>Genome analysis of Polyangium sp.</title>
        <authorList>
            <person name="Li Y."/>
            <person name="Wang J."/>
        </authorList>
    </citation>
    <scope>NUCLEOTIDE SEQUENCE [LARGE SCALE GENOMIC DNA]</scope>
    <source>
        <strain evidence="1 2">SDU14</strain>
    </source>
</reference>
<dbReference type="RefSeq" id="WP_272427316.1">
    <property type="nucleotide sequence ID" value="NZ_JAGTJJ010000046.1"/>
</dbReference>